<gene>
    <name evidence="14" type="primary">nagA</name>
    <name evidence="14" type="ORF">GMA64_08120</name>
</gene>
<dbReference type="GO" id="GO:0046872">
    <property type="term" value="F:metal ion binding"/>
    <property type="evidence" value="ECO:0007669"/>
    <property type="project" value="UniProtKB-KW"/>
</dbReference>
<feature type="binding site" evidence="11">
    <location>
        <position position="137"/>
    </location>
    <ligand>
        <name>substrate</name>
    </ligand>
</feature>
<keyword evidence="5 9" id="KW-0378">Hydrolase</keyword>
<feature type="binding site" evidence="11">
    <location>
        <position position="244"/>
    </location>
    <ligand>
        <name>substrate</name>
    </ligand>
</feature>
<dbReference type="EC" id="3.5.1.25" evidence="2"/>
<dbReference type="EMBL" id="WMQV01000016">
    <property type="protein sequence ID" value="MTL94486.1"/>
    <property type="molecule type" value="Genomic_DNA"/>
</dbReference>
<keyword evidence="4 12" id="KW-0479">Metal-binding</keyword>
<evidence type="ECO:0000313" key="14">
    <source>
        <dbReference type="EMBL" id="MTL94486.1"/>
    </source>
</evidence>
<dbReference type="Gene3D" id="2.30.40.10">
    <property type="entry name" value="Urease, subunit C, domain 1"/>
    <property type="match status" value="1"/>
</dbReference>
<dbReference type="SUPFAM" id="SSF51338">
    <property type="entry name" value="Composite domain of metallo-dependent hydrolases"/>
    <property type="match status" value="1"/>
</dbReference>
<keyword evidence="6 9" id="KW-0119">Carbohydrate metabolism</keyword>
<evidence type="ECO:0000256" key="7">
    <source>
        <dbReference type="ARBA" id="ARBA00047647"/>
    </source>
</evidence>
<evidence type="ECO:0000256" key="3">
    <source>
        <dbReference type="ARBA" id="ARBA00018029"/>
    </source>
</evidence>
<evidence type="ECO:0000256" key="1">
    <source>
        <dbReference type="ARBA" id="ARBA00010716"/>
    </source>
</evidence>
<evidence type="ECO:0000256" key="2">
    <source>
        <dbReference type="ARBA" id="ARBA00011899"/>
    </source>
</evidence>
<protein>
    <recommendedName>
        <fullName evidence="3">N-acetylglucosamine-6-phosphate deacetylase</fullName>
        <ecNumber evidence="2">3.5.1.25</ecNumber>
    </recommendedName>
</protein>
<evidence type="ECO:0000256" key="5">
    <source>
        <dbReference type="ARBA" id="ARBA00022801"/>
    </source>
</evidence>
<dbReference type="CDD" id="cd00854">
    <property type="entry name" value="NagA"/>
    <property type="match status" value="1"/>
</dbReference>
<evidence type="ECO:0000259" key="13">
    <source>
        <dbReference type="Pfam" id="PF01979"/>
    </source>
</evidence>
<name>A0A6G2CNL9_9FIRM</name>
<feature type="binding site" evidence="11">
    <location>
        <begin position="300"/>
        <end position="302"/>
    </location>
    <ligand>
        <name>substrate</name>
    </ligand>
</feature>
<dbReference type="SUPFAM" id="SSF51556">
    <property type="entry name" value="Metallo-dependent hydrolases"/>
    <property type="match status" value="1"/>
</dbReference>
<feature type="active site" description="Proton donor/acceptor" evidence="10">
    <location>
        <position position="267"/>
    </location>
</feature>
<dbReference type="FunFam" id="3.20.20.140:FF:000004">
    <property type="entry name" value="N-acetylglucosamine-6-phosphate deacetylase"/>
    <property type="match status" value="1"/>
</dbReference>
<proteinExistence type="inferred from homology"/>
<sequence length="378" mass="41446">MYVIVNGKIIMPDKVLENKVLVFNKQIVEISDEVPANHEVIDARGNYVAPGLIDVHVHGSCGADTMDQSVEAIQTISEGIVKNGVTSFLPTTMTMSPEDIYGALKVVRECMSKEFDGAKVMGAHMEGPFINAIYKGAQPEQYIVKPSYKFIEDYTDVIKLVSYAPEMDDDYSFTKEVKDKTDITLSIGHTNATYDQAMEAIDYGVSHVTHLFNAMTPLNHREPGVVGAALTSDCYCEMIADKIHINKSLFQFVLDNKGKHKVVLITDSMRAGCMKDGKYDLGGQDVYVKDGAARLESGSLAGSVLTLNKAVYNFLQNTNATINEAIHMASLNPATSIGIDDYKGSLHVGKDADISIFDEEMNCHLAISEGRIIFNHLA</sequence>
<dbReference type="InterPro" id="IPR003764">
    <property type="entry name" value="GlcNAc_6-P_deAcase"/>
</dbReference>
<dbReference type="InterPro" id="IPR006680">
    <property type="entry name" value="Amidohydro-rel"/>
</dbReference>
<dbReference type="PIRSF" id="PIRSF038994">
    <property type="entry name" value="NagA"/>
    <property type="match status" value="1"/>
</dbReference>
<evidence type="ECO:0000256" key="12">
    <source>
        <dbReference type="PIRSR" id="PIRSR038994-3"/>
    </source>
</evidence>
<dbReference type="Pfam" id="PF01979">
    <property type="entry name" value="Amidohydro_1"/>
    <property type="match status" value="1"/>
</dbReference>
<dbReference type="AlphaFoldDB" id="A0A6G2CNL9"/>
<dbReference type="Gene3D" id="3.20.20.140">
    <property type="entry name" value="Metal-dependent hydrolases"/>
    <property type="match status" value="1"/>
</dbReference>
<evidence type="ECO:0000256" key="4">
    <source>
        <dbReference type="ARBA" id="ARBA00022723"/>
    </source>
</evidence>
<dbReference type="RefSeq" id="WP_129821256.1">
    <property type="nucleotide sequence ID" value="NZ_JAQMIS010000003.1"/>
</dbReference>
<dbReference type="GO" id="GO:0008448">
    <property type="term" value="F:N-acetylglucosamine-6-phosphate deacetylase activity"/>
    <property type="evidence" value="ECO:0007669"/>
    <property type="project" value="UniProtKB-EC"/>
</dbReference>
<dbReference type="GO" id="GO:0006046">
    <property type="term" value="P:N-acetylglucosamine catabolic process"/>
    <property type="evidence" value="ECO:0007669"/>
    <property type="project" value="TreeGrafter"/>
</dbReference>
<evidence type="ECO:0000256" key="11">
    <source>
        <dbReference type="PIRSR" id="PIRSR038994-2"/>
    </source>
</evidence>
<evidence type="ECO:0000256" key="10">
    <source>
        <dbReference type="PIRSR" id="PIRSR038994-1"/>
    </source>
</evidence>
<dbReference type="NCBIfam" id="TIGR00221">
    <property type="entry name" value="nagA"/>
    <property type="match status" value="1"/>
</dbReference>
<evidence type="ECO:0000256" key="9">
    <source>
        <dbReference type="PIRNR" id="PIRNR038994"/>
    </source>
</evidence>
<dbReference type="PANTHER" id="PTHR11113">
    <property type="entry name" value="N-ACETYLGLUCOSAMINE-6-PHOSPHATE DEACETYLASE"/>
    <property type="match status" value="1"/>
</dbReference>
<comment type="cofactor">
    <cofactor evidence="12">
        <name>a divalent metal cation</name>
        <dbReference type="ChEBI" id="CHEBI:60240"/>
    </cofactor>
    <text evidence="12">Binds 1 divalent metal cation per subunit.</text>
</comment>
<feature type="domain" description="Amidohydrolase-related" evidence="13">
    <location>
        <begin position="47"/>
        <end position="365"/>
    </location>
</feature>
<feature type="binding site" evidence="11">
    <location>
        <begin position="213"/>
        <end position="214"/>
    </location>
    <ligand>
        <name>substrate</name>
    </ligand>
</feature>
<evidence type="ECO:0000256" key="6">
    <source>
        <dbReference type="ARBA" id="ARBA00023277"/>
    </source>
</evidence>
<comment type="catalytic activity">
    <reaction evidence="7">
        <text>N-acetyl-D-glucosamine 6-phosphate + H2O = D-glucosamine 6-phosphate + acetate</text>
        <dbReference type="Rhea" id="RHEA:22936"/>
        <dbReference type="ChEBI" id="CHEBI:15377"/>
        <dbReference type="ChEBI" id="CHEBI:30089"/>
        <dbReference type="ChEBI" id="CHEBI:57513"/>
        <dbReference type="ChEBI" id="CHEBI:58725"/>
        <dbReference type="EC" id="3.5.1.25"/>
    </reaction>
</comment>
<comment type="pathway">
    <text evidence="8">Amino-sugar metabolism; N-acetylneuraminate degradation; D-fructose 6-phosphate from N-acetylneuraminate: step 4/5.</text>
</comment>
<dbReference type="PANTHER" id="PTHR11113:SF14">
    <property type="entry name" value="N-ACETYLGLUCOSAMINE-6-PHOSPHATE DEACETYLASE"/>
    <property type="match status" value="1"/>
</dbReference>
<feature type="binding site" evidence="12">
    <location>
        <position position="189"/>
    </location>
    <ligand>
        <name>Zn(2+)</name>
        <dbReference type="ChEBI" id="CHEBI:29105"/>
    </ligand>
</feature>
<evidence type="ECO:0000256" key="8">
    <source>
        <dbReference type="ARBA" id="ARBA00060590"/>
    </source>
</evidence>
<comment type="similarity">
    <text evidence="1 9">Belongs to the metallo-dependent hydrolases superfamily. NagA family.</text>
</comment>
<accession>A0A6G2CNL9</accession>
<comment type="caution">
    <text evidence="14">The sequence shown here is derived from an EMBL/GenBank/DDBJ whole genome shotgun (WGS) entry which is preliminary data.</text>
</comment>
<feature type="binding site" evidence="11">
    <location>
        <position position="221"/>
    </location>
    <ligand>
        <name>substrate</name>
    </ligand>
</feature>
<organism evidence="14">
    <name type="scientific">Turicibacter sanguinis</name>
    <dbReference type="NCBI Taxonomy" id="154288"/>
    <lineage>
        <taxon>Bacteria</taxon>
        <taxon>Bacillati</taxon>
        <taxon>Bacillota</taxon>
        <taxon>Erysipelotrichia</taxon>
        <taxon>Erysipelotrichales</taxon>
        <taxon>Turicibacteraceae</taxon>
        <taxon>Turicibacter</taxon>
    </lineage>
</organism>
<dbReference type="InterPro" id="IPR032466">
    <property type="entry name" value="Metal_Hydrolase"/>
</dbReference>
<feature type="binding site" evidence="12">
    <location>
        <position position="126"/>
    </location>
    <ligand>
        <name>Zn(2+)</name>
        <dbReference type="ChEBI" id="CHEBI:29105"/>
    </ligand>
</feature>
<feature type="binding site" evidence="12">
    <location>
        <position position="210"/>
    </location>
    <ligand>
        <name>Zn(2+)</name>
        <dbReference type="ChEBI" id="CHEBI:29105"/>
    </ligand>
</feature>
<reference evidence="14" key="1">
    <citation type="journal article" date="2019" name="Nat. Med.">
        <title>A library of human gut bacterial isolates paired with longitudinal multiomics data enables mechanistic microbiome research.</title>
        <authorList>
            <person name="Poyet M."/>
            <person name="Groussin M."/>
            <person name="Gibbons S.M."/>
            <person name="Avila-Pacheco J."/>
            <person name="Jiang X."/>
            <person name="Kearney S.M."/>
            <person name="Perrotta A.R."/>
            <person name="Berdy B."/>
            <person name="Zhao S."/>
            <person name="Lieberman T.D."/>
            <person name="Swanson P.K."/>
            <person name="Smith M."/>
            <person name="Roesemann S."/>
            <person name="Alexander J.E."/>
            <person name="Rich S.A."/>
            <person name="Livny J."/>
            <person name="Vlamakis H."/>
            <person name="Clish C."/>
            <person name="Bullock K."/>
            <person name="Deik A."/>
            <person name="Scott J."/>
            <person name="Pierce K.A."/>
            <person name="Xavier R.J."/>
            <person name="Alm E.J."/>
        </authorList>
    </citation>
    <scope>NUCLEOTIDE SEQUENCE</scope>
    <source>
        <strain evidence="14">BIOML-A179</strain>
    </source>
</reference>
<dbReference type="InterPro" id="IPR011059">
    <property type="entry name" value="Metal-dep_hydrolase_composite"/>
</dbReference>